<name>A0A2H0V6D5_9BACT</name>
<gene>
    <name evidence="1" type="ORF">COT97_00200</name>
</gene>
<evidence type="ECO:0000313" key="2">
    <source>
        <dbReference type="Proteomes" id="UP000229901"/>
    </source>
</evidence>
<dbReference type="Proteomes" id="UP000229901">
    <property type="component" value="Unassembled WGS sequence"/>
</dbReference>
<reference evidence="2" key="1">
    <citation type="submission" date="2017-09" db="EMBL/GenBank/DDBJ databases">
        <title>Depth-based differentiation of microbial function through sediment-hosted aquifers and enrichment of novel symbionts in the deep terrestrial subsurface.</title>
        <authorList>
            <person name="Probst A.J."/>
            <person name="Ladd B."/>
            <person name="Jarett J.K."/>
            <person name="Geller-Mcgrath D.E."/>
            <person name="Sieber C.M.K."/>
            <person name="Emerson J.B."/>
            <person name="Anantharaman K."/>
            <person name="Thomas B.C."/>
            <person name="Malmstrom R."/>
            <person name="Stieglmeier M."/>
            <person name="Klingl A."/>
            <person name="Woyke T."/>
            <person name="Ryan C.M."/>
            <person name="Banfield J.F."/>
        </authorList>
    </citation>
    <scope>NUCLEOTIDE SEQUENCE [LARGE SCALE GENOMIC DNA]</scope>
</reference>
<accession>A0A2H0V6D5</accession>
<proteinExistence type="predicted"/>
<evidence type="ECO:0000313" key="1">
    <source>
        <dbReference type="EMBL" id="PIR94667.1"/>
    </source>
</evidence>
<dbReference type="AlphaFoldDB" id="A0A2H0V6D5"/>
<comment type="caution">
    <text evidence="1">The sequence shown here is derived from an EMBL/GenBank/DDBJ whole genome shotgun (WGS) entry which is preliminary data.</text>
</comment>
<dbReference type="EMBL" id="PFAP01000001">
    <property type="protein sequence ID" value="PIR94667.1"/>
    <property type="molecule type" value="Genomic_DNA"/>
</dbReference>
<sequence length="110" mass="12874">MDSSQLPFSEADLFELLQKIEIADVKIEHVCGDCKSGENKYLVDGCWTIVVSISQGEWEDIVLIQKDDKSVDETFIRDHYRLIETYIPSYPVQREMYCLWGEAEEERRHA</sequence>
<organism evidence="1 2">
    <name type="scientific">Candidatus Falkowbacteria bacterium CG10_big_fil_rev_8_21_14_0_10_39_11</name>
    <dbReference type="NCBI Taxonomy" id="1974565"/>
    <lineage>
        <taxon>Bacteria</taxon>
        <taxon>Candidatus Falkowiibacteriota</taxon>
    </lineage>
</organism>
<protein>
    <submittedName>
        <fullName evidence="1">Uncharacterized protein</fullName>
    </submittedName>
</protein>